<accession>A0A225UEA9</accession>
<dbReference type="AlphaFoldDB" id="A0A225UEA9"/>
<reference evidence="2" key="1">
    <citation type="submission" date="2017-03" db="EMBL/GenBank/DDBJ databases">
        <title>Phytopthora megakarya and P. palmivora, two closely related causual agents of cacao black pod achieved similar genome size and gene model numbers by different mechanisms.</title>
        <authorList>
            <person name="Ali S."/>
            <person name="Shao J."/>
            <person name="Larry D.J."/>
            <person name="Kronmiller B."/>
            <person name="Shen D."/>
            <person name="Strem M.D."/>
            <person name="Melnick R.L."/>
            <person name="Guiltinan M.J."/>
            <person name="Tyler B.M."/>
            <person name="Meinhardt L.W."/>
            <person name="Bailey B.A."/>
        </authorList>
    </citation>
    <scope>NUCLEOTIDE SEQUENCE [LARGE SCALE GENOMIC DNA]</scope>
    <source>
        <strain evidence="2">zdho120</strain>
    </source>
</reference>
<evidence type="ECO:0000313" key="1">
    <source>
        <dbReference type="EMBL" id="OWY91293.1"/>
    </source>
</evidence>
<name>A0A225UEA9_9STRA</name>
<gene>
    <name evidence="1" type="ORF">PHMEG_00040188</name>
</gene>
<organism evidence="1 2">
    <name type="scientific">Phytophthora megakarya</name>
    <dbReference type="NCBI Taxonomy" id="4795"/>
    <lineage>
        <taxon>Eukaryota</taxon>
        <taxon>Sar</taxon>
        <taxon>Stramenopiles</taxon>
        <taxon>Oomycota</taxon>
        <taxon>Peronosporomycetes</taxon>
        <taxon>Peronosporales</taxon>
        <taxon>Peronosporaceae</taxon>
        <taxon>Phytophthora</taxon>
    </lineage>
</organism>
<keyword evidence="2" id="KW-1185">Reference proteome</keyword>
<evidence type="ECO:0000313" key="2">
    <source>
        <dbReference type="Proteomes" id="UP000198211"/>
    </source>
</evidence>
<sequence length="90" mass="10402">MIRKTESVHVFRCGSYYHLLKAKTLKSIDSFDLHETEEKGKKNLEVWLFLFIATVSEMHPVNTADIVQTIKKLDIIDNLREVALVFAAPR</sequence>
<proteinExistence type="predicted"/>
<dbReference type="Proteomes" id="UP000198211">
    <property type="component" value="Unassembled WGS sequence"/>
</dbReference>
<comment type="caution">
    <text evidence="1">The sequence shown here is derived from an EMBL/GenBank/DDBJ whole genome shotgun (WGS) entry which is preliminary data.</text>
</comment>
<protein>
    <submittedName>
        <fullName evidence="1">Uncharacterized protein</fullName>
    </submittedName>
</protein>
<dbReference type="EMBL" id="NBNE01020593">
    <property type="protein sequence ID" value="OWY91293.1"/>
    <property type="molecule type" value="Genomic_DNA"/>
</dbReference>